<proteinExistence type="inferred from homology"/>
<evidence type="ECO:0000256" key="5">
    <source>
        <dbReference type="HAMAP-Rule" id="MF_00010"/>
    </source>
</evidence>
<accession>A0A934IXC0</accession>
<dbReference type="EMBL" id="JAEKMH010000005">
    <property type="protein sequence ID" value="MBJ3786816.1"/>
    <property type="molecule type" value="Genomic_DNA"/>
</dbReference>
<dbReference type="PANTHER" id="PTHR36116:SF1">
    <property type="entry name" value="UPF0060 MEMBRANE PROTEIN YNFA"/>
    <property type="match status" value="1"/>
</dbReference>
<feature type="transmembrane region" description="Helical" evidence="5">
    <location>
        <begin position="30"/>
        <end position="48"/>
    </location>
</feature>
<evidence type="ECO:0000256" key="3">
    <source>
        <dbReference type="ARBA" id="ARBA00022989"/>
    </source>
</evidence>
<dbReference type="NCBIfam" id="NF002586">
    <property type="entry name" value="PRK02237.1"/>
    <property type="match status" value="1"/>
</dbReference>
<evidence type="ECO:0000256" key="1">
    <source>
        <dbReference type="ARBA" id="ARBA00022475"/>
    </source>
</evidence>
<organism evidence="6 7">
    <name type="scientific">Devosia sediminis</name>
    <dbReference type="NCBI Taxonomy" id="2798801"/>
    <lineage>
        <taxon>Bacteria</taxon>
        <taxon>Pseudomonadati</taxon>
        <taxon>Pseudomonadota</taxon>
        <taxon>Alphaproteobacteria</taxon>
        <taxon>Hyphomicrobiales</taxon>
        <taxon>Devosiaceae</taxon>
        <taxon>Devosia</taxon>
    </lineage>
</organism>
<comment type="subcellular location">
    <subcellularLocation>
        <location evidence="5">Cell membrane</location>
        <topology evidence="5">Multi-pass membrane protein</topology>
    </subcellularLocation>
</comment>
<feature type="transmembrane region" description="Helical" evidence="5">
    <location>
        <begin position="6"/>
        <end position="23"/>
    </location>
</feature>
<keyword evidence="7" id="KW-1185">Reference proteome</keyword>
<protein>
    <submittedName>
        <fullName evidence="6">YnfA family protein</fullName>
    </submittedName>
</protein>
<evidence type="ECO:0000256" key="4">
    <source>
        <dbReference type="ARBA" id="ARBA00023136"/>
    </source>
</evidence>
<dbReference type="PANTHER" id="PTHR36116">
    <property type="entry name" value="UPF0060 MEMBRANE PROTEIN YNFA"/>
    <property type="match status" value="1"/>
</dbReference>
<dbReference type="Pfam" id="PF02694">
    <property type="entry name" value="UPF0060"/>
    <property type="match status" value="1"/>
</dbReference>
<evidence type="ECO:0000256" key="2">
    <source>
        <dbReference type="ARBA" id="ARBA00022692"/>
    </source>
</evidence>
<feature type="transmembrane region" description="Helical" evidence="5">
    <location>
        <begin position="54"/>
        <end position="74"/>
    </location>
</feature>
<name>A0A934IXC0_9HYPH</name>
<dbReference type="InterPro" id="IPR003844">
    <property type="entry name" value="UPF0060"/>
</dbReference>
<keyword evidence="3 5" id="KW-1133">Transmembrane helix</keyword>
<dbReference type="SUPFAM" id="SSF103481">
    <property type="entry name" value="Multidrug resistance efflux transporter EmrE"/>
    <property type="match status" value="1"/>
</dbReference>
<dbReference type="HAMAP" id="MF_00010">
    <property type="entry name" value="UPF0060"/>
    <property type="match status" value="1"/>
</dbReference>
<comment type="caution">
    <text evidence="6">The sequence shown here is derived from an EMBL/GenBank/DDBJ whole genome shotgun (WGS) entry which is preliminary data.</text>
</comment>
<keyword evidence="4 5" id="KW-0472">Membrane</keyword>
<evidence type="ECO:0000313" key="6">
    <source>
        <dbReference type="EMBL" id="MBJ3786816.1"/>
    </source>
</evidence>
<reference evidence="6" key="1">
    <citation type="submission" date="2020-12" db="EMBL/GenBank/DDBJ databases">
        <title>Devosia sp. MSA67 isolated from Mo River.</title>
        <authorList>
            <person name="Ma F."/>
            <person name="Zi Z."/>
        </authorList>
    </citation>
    <scope>NUCLEOTIDE SEQUENCE</scope>
    <source>
        <strain evidence="6">MSA67</strain>
    </source>
</reference>
<dbReference type="InterPro" id="IPR037185">
    <property type="entry name" value="EmrE-like"/>
</dbReference>
<dbReference type="Proteomes" id="UP000602124">
    <property type="component" value="Unassembled WGS sequence"/>
</dbReference>
<feature type="transmembrane region" description="Helical" evidence="5">
    <location>
        <begin position="86"/>
        <end position="103"/>
    </location>
</feature>
<keyword evidence="2 5" id="KW-0812">Transmembrane</keyword>
<dbReference type="GO" id="GO:0005886">
    <property type="term" value="C:plasma membrane"/>
    <property type="evidence" value="ECO:0007669"/>
    <property type="project" value="UniProtKB-SubCell"/>
</dbReference>
<sequence length="106" mass="11302">MTFLLFLAAAAFEILGCYLVWLAMRQDQPWLWLPAIASLALFGYLLSLTGTDSAGRAFAVYGGIYILASVAFMAGIEGIRPDRWDLIGSAPALAGAAVIFFAPRGA</sequence>
<dbReference type="AlphaFoldDB" id="A0A934IXC0"/>
<comment type="similarity">
    <text evidence="5">Belongs to the UPF0060 family.</text>
</comment>
<evidence type="ECO:0000313" key="7">
    <source>
        <dbReference type="Proteomes" id="UP000602124"/>
    </source>
</evidence>
<dbReference type="RefSeq" id="WP_198878010.1">
    <property type="nucleotide sequence ID" value="NZ_JAEKMH010000005.1"/>
</dbReference>
<keyword evidence="1 5" id="KW-1003">Cell membrane</keyword>
<gene>
    <name evidence="6" type="ORF">JEQ47_18980</name>
</gene>